<keyword evidence="5" id="KW-0547">Nucleotide-binding</keyword>
<comment type="caution">
    <text evidence="11">The sequence shown here is derived from an EMBL/GenBank/DDBJ whole genome shotgun (WGS) entry which is preliminary data.</text>
</comment>
<dbReference type="Gene3D" id="3.30.565.10">
    <property type="entry name" value="Histidine kinase-like ATPase, C-terminal domain"/>
    <property type="match status" value="1"/>
</dbReference>
<gene>
    <name evidence="11" type="ORF">BKA23_1871</name>
</gene>
<feature type="transmembrane region" description="Helical" evidence="9">
    <location>
        <begin position="135"/>
        <end position="156"/>
    </location>
</feature>
<evidence type="ECO:0000256" key="3">
    <source>
        <dbReference type="ARBA" id="ARBA00022553"/>
    </source>
</evidence>
<keyword evidence="3" id="KW-0597">Phosphoprotein</keyword>
<organism evidence="11 12">
    <name type="scientific">Rudaeicoccus suwonensis</name>
    <dbReference type="NCBI Taxonomy" id="657409"/>
    <lineage>
        <taxon>Bacteria</taxon>
        <taxon>Bacillati</taxon>
        <taxon>Actinomycetota</taxon>
        <taxon>Actinomycetes</taxon>
        <taxon>Micrococcales</taxon>
        <taxon>Dermacoccaceae</taxon>
        <taxon>Rudaeicoccus</taxon>
    </lineage>
</organism>
<protein>
    <recommendedName>
        <fullName evidence="2">histidine kinase</fullName>
        <ecNumber evidence="2">2.7.13.3</ecNumber>
    </recommendedName>
</protein>
<keyword evidence="7" id="KW-0067">ATP-binding</keyword>
<dbReference type="PANTHER" id="PTHR24421">
    <property type="entry name" value="NITRATE/NITRITE SENSOR PROTEIN NARX-RELATED"/>
    <property type="match status" value="1"/>
</dbReference>
<evidence type="ECO:0000256" key="1">
    <source>
        <dbReference type="ARBA" id="ARBA00000085"/>
    </source>
</evidence>
<evidence type="ECO:0000256" key="8">
    <source>
        <dbReference type="ARBA" id="ARBA00023012"/>
    </source>
</evidence>
<feature type="domain" description="Signal transduction histidine kinase subgroup 3 dimerisation and phosphoacceptor" evidence="10">
    <location>
        <begin position="187"/>
        <end position="252"/>
    </location>
</feature>
<dbReference type="GO" id="GO:0005524">
    <property type="term" value="F:ATP binding"/>
    <property type="evidence" value="ECO:0007669"/>
    <property type="project" value="UniProtKB-KW"/>
</dbReference>
<dbReference type="InterPro" id="IPR011712">
    <property type="entry name" value="Sig_transdc_His_kin_sub3_dim/P"/>
</dbReference>
<dbReference type="EMBL" id="VIVQ01000001">
    <property type="protein sequence ID" value="TWE13043.1"/>
    <property type="molecule type" value="Genomic_DNA"/>
</dbReference>
<evidence type="ECO:0000313" key="12">
    <source>
        <dbReference type="Proteomes" id="UP000318297"/>
    </source>
</evidence>
<evidence type="ECO:0000256" key="4">
    <source>
        <dbReference type="ARBA" id="ARBA00022679"/>
    </source>
</evidence>
<dbReference type="Proteomes" id="UP000318297">
    <property type="component" value="Unassembled WGS sequence"/>
</dbReference>
<dbReference type="RefSeq" id="WP_170226438.1">
    <property type="nucleotide sequence ID" value="NZ_VIVQ01000001.1"/>
</dbReference>
<dbReference type="PANTHER" id="PTHR24421:SF10">
    <property type="entry name" value="NITRATE_NITRITE SENSOR PROTEIN NARQ"/>
    <property type="match status" value="1"/>
</dbReference>
<evidence type="ECO:0000259" key="10">
    <source>
        <dbReference type="Pfam" id="PF07730"/>
    </source>
</evidence>
<keyword evidence="12" id="KW-1185">Reference proteome</keyword>
<dbReference type="InterPro" id="IPR050482">
    <property type="entry name" value="Sensor_HK_TwoCompSys"/>
</dbReference>
<accession>A0A561EBQ0</accession>
<reference evidence="11 12" key="1">
    <citation type="submission" date="2019-06" db="EMBL/GenBank/DDBJ databases">
        <title>Sequencing the genomes of 1000 actinobacteria strains.</title>
        <authorList>
            <person name="Klenk H.-P."/>
        </authorList>
    </citation>
    <scope>NUCLEOTIDE SEQUENCE [LARGE SCALE GENOMIC DNA]</scope>
    <source>
        <strain evidence="11 12">DSM 19560</strain>
    </source>
</reference>
<feature type="transmembrane region" description="Helical" evidence="9">
    <location>
        <begin position="71"/>
        <end position="97"/>
    </location>
</feature>
<evidence type="ECO:0000256" key="5">
    <source>
        <dbReference type="ARBA" id="ARBA00022741"/>
    </source>
</evidence>
<evidence type="ECO:0000256" key="9">
    <source>
        <dbReference type="SAM" id="Phobius"/>
    </source>
</evidence>
<dbReference type="GO" id="GO:0016020">
    <property type="term" value="C:membrane"/>
    <property type="evidence" value="ECO:0007669"/>
    <property type="project" value="InterPro"/>
</dbReference>
<keyword evidence="9" id="KW-0812">Transmembrane</keyword>
<keyword evidence="4" id="KW-0808">Transferase</keyword>
<name>A0A561EBQ0_9MICO</name>
<dbReference type="GO" id="GO:0046983">
    <property type="term" value="F:protein dimerization activity"/>
    <property type="evidence" value="ECO:0007669"/>
    <property type="project" value="InterPro"/>
</dbReference>
<feature type="transmembrane region" description="Helical" evidence="9">
    <location>
        <begin position="103"/>
        <end position="123"/>
    </location>
</feature>
<dbReference type="GO" id="GO:0000155">
    <property type="term" value="F:phosphorelay sensor kinase activity"/>
    <property type="evidence" value="ECO:0007669"/>
    <property type="project" value="InterPro"/>
</dbReference>
<dbReference type="Pfam" id="PF07730">
    <property type="entry name" value="HisKA_3"/>
    <property type="match status" value="1"/>
</dbReference>
<feature type="transmembrane region" description="Helical" evidence="9">
    <location>
        <begin position="46"/>
        <end position="64"/>
    </location>
</feature>
<keyword evidence="8" id="KW-0902">Two-component regulatory system</keyword>
<dbReference type="Gene3D" id="1.20.5.1930">
    <property type="match status" value="1"/>
</dbReference>
<dbReference type="EC" id="2.7.13.3" evidence="2"/>
<evidence type="ECO:0000313" key="11">
    <source>
        <dbReference type="EMBL" id="TWE13043.1"/>
    </source>
</evidence>
<dbReference type="AlphaFoldDB" id="A0A561EBQ0"/>
<evidence type="ECO:0000256" key="7">
    <source>
        <dbReference type="ARBA" id="ARBA00022840"/>
    </source>
</evidence>
<keyword evidence="9" id="KW-0472">Membrane</keyword>
<dbReference type="InterPro" id="IPR036890">
    <property type="entry name" value="HATPase_C_sf"/>
</dbReference>
<comment type="catalytic activity">
    <reaction evidence="1">
        <text>ATP + protein L-histidine = ADP + protein N-phospho-L-histidine.</text>
        <dbReference type="EC" id="2.7.13.3"/>
    </reaction>
</comment>
<sequence length="398" mass="42718">MNLALPGVSRTRHIWGEIGREFAAALIGALVLASVASNEGVAHDHLWVWIDAGLGVLSLVLVLFRRRYPLLVCVVVSALTAVSGAASGAAALALVSLATRRKWRPVAVASAVLLVAGLVFEMLTRGAHDDLGDWITNVVLGLLSIALCVVSGLAIGSRRLLVENLQTRLIEAEHSQQMRVEQARVAERGRIAREMHDVLAHRISLVAMHSGALAYRTDLSPEELRESSAIIRDNAHLALTELRQVLGVLRATEPADADPHAPQPTLADLPAFVAGIEPADGPIRLTMPDDLTGMSDLVSRNAFRIVQEGLTNRRKHSPQAELSVQLTREDESLVLSMRNAVPRENRQTHPGLPASGLGLVGAAERAVLAGGELTSGLDRGGDFAVRARLPWPRDPEEP</sequence>
<keyword evidence="6 11" id="KW-0418">Kinase</keyword>
<proteinExistence type="predicted"/>
<evidence type="ECO:0000256" key="2">
    <source>
        <dbReference type="ARBA" id="ARBA00012438"/>
    </source>
</evidence>
<evidence type="ECO:0000256" key="6">
    <source>
        <dbReference type="ARBA" id="ARBA00022777"/>
    </source>
</evidence>
<dbReference type="CDD" id="cd16917">
    <property type="entry name" value="HATPase_UhpB-NarQ-NarX-like"/>
    <property type="match status" value="1"/>
</dbReference>
<keyword evidence="9" id="KW-1133">Transmembrane helix</keyword>